<comment type="subcellular location">
    <subcellularLocation>
        <location evidence="1 6">Membrane</location>
        <topology evidence="1 6">Multi-pass membrane protein</topology>
    </subcellularLocation>
</comment>
<name>A0A1C7NUL9_9HYPH</name>
<dbReference type="PATRIC" id="fig|1612624.7.peg.2737"/>
<feature type="transmembrane region" description="Helical" evidence="6">
    <location>
        <begin position="303"/>
        <end position="321"/>
    </location>
</feature>
<dbReference type="PANTHER" id="PTHR11101:SF80">
    <property type="entry name" value="PHOSPHATE TRANSPORTER"/>
    <property type="match status" value="1"/>
</dbReference>
<dbReference type="GO" id="GO:0035435">
    <property type="term" value="P:phosphate ion transmembrane transport"/>
    <property type="evidence" value="ECO:0007669"/>
    <property type="project" value="TreeGrafter"/>
</dbReference>
<evidence type="ECO:0000256" key="4">
    <source>
        <dbReference type="ARBA" id="ARBA00022989"/>
    </source>
</evidence>
<dbReference type="GO" id="GO:0016020">
    <property type="term" value="C:membrane"/>
    <property type="evidence" value="ECO:0007669"/>
    <property type="project" value="UniProtKB-SubCell"/>
</dbReference>
<keyword evidence="8" id="KW-1185">Reference proteome</keyword>
<feature type="transmembrane region" description="Helical" evidence="6">
    <location>
        <begin position="471"/>
        <end position="496"/>
    </location>
</feature>
<comment type="similarity">
    <text evidence="6">Belongs to the inorganic phosphate transporter (PiT) (TC 2.A.20) family.</text>
</comment>
<dbReference type="PANTHER" id="PTHR11101">
    <property type="entry name" value="PHOSPHATE TRANSPORTER"/>
    <property type="match status" value="1"/>
</dbReference>
<feature type="transmembrane region" description="Helical" evidence="6">
    <location>
        <begin position="61"/>
        <end position="80"/>
    </location>
</feature>
<feature type="transmembrane region" description="Helical" evidence="6">
    <location>
        <begin position="413"/>
        <end position="429"/>
    </location>
</feature>
<sequence>MAKPRPSLEKPTLDKYLDKITLAEEATHHVLRPWAGIGLGLLFLLISMIFAAAYVSEQPGYLIIVAAAAVAAYMAMNIGANDVTNNVGAAVGSKAITMTTALVIAAVFEIAGAVFAGGRVVSTIEAGIVDAAQMPSGQAFVWVMMAALISAAAWINIATWSGAPISTTHSIVGGILGSGIAAAGFSVVHWVSLAGITASWMVSPILGGGIAALLLAFVKTFIIYREDKIDAAIFWTPILIAVMTGAFAAYFALIGLEKVVAISMTNGILIGLAVAAVTVVASRPWIVRQARGLDNRNQSLRKLFRMPLILSAALLSFAHGANDVSNAVGPLSAIVANVNGLAILKTTYVPLWVMLIGAFGISCGLLLFGPKLIRVVGEEITKLNPMRAFCVALATAITVILATSLGLPVSTTHTAVGAVFGIGFFREWYTRNSKRRLDYVRRKTGQADFERHAVHSPEESQRRRLVRRSHFMTIVAAWVITVPVSAALSAAVYYILSAFFI</sequence>
<feature type="transmembrane region" description="Helical" evidence="6">
    <location>
        <begin position="171"/>
        <end position="193"/>
    </location>
</feature>
<dbReference type="RefSeq" id="WP_068957786.1">
    <property type="nucleotide sequence ID" value="NZ_LGLV01000018.1"/>
</dbReference>
<proteinExistence type="inferred from homology"/>
<evidence type="ECO:0000313" key="8">
    <source>
        <dbReference type="Proteomes" id="UP000093111"/>
    </source>
</evidence>
<evidence type="ECO:0000256" key="6">
    <source>
        <dbReference type="RuleBase" id="RU363058"/>
    </source>
</evidence>
<protein>
    <recommendedName>
        <fullName evidence="6">Phosphate transporter</fullName>
    </recommendedName>
</protein>
<feature type="transmembrane region" description="Helical" evidence="6">
    <location>
        <begin position="34"/>
        <end position="55"/>
    </location>
</feature>
<dbReference type="Pfam" id="PF01384">
    <property type="entry name" value="PHO4"/>
    <property type="match status" value="1"/>
</dbReference>
<feature type="transmembrane region" description="Helical" evidence="6">
    <location>
        <begin position="259"/>
        <end position="282"/>
    </location>
</feature>
<feature type="transmembrane region" description="Helical" evidence="6">
    <location>
        <begin position="388"/>
        <end position="407"/>
    </location>
</feature>
<gene>
    <name evidence="7" type="ORF">ADU59_25155</name>
</gene>
<feature type="transmembrane region" description="Helical" evidence="6">
    <location>
        <begin position="140"/>
        <end position="159"/>
    </location>
</feature>
<dbReference type="STRING" id="1612624.ADU59_25155"/>
<feature type="transmembrane region" description="Helical" evidence="6">
    <location>
        <begin position="101"/>
        <end position="120"/>
    </location>
</feature>
<dbReference type="AlphaFoldDB" id="A0A1C7NUL9"/>
<dbReference type="OrthoDB" id="9779554at2"/>
<feature type="transmembrane region" description="Helical" evidence="6">
    <location>
        <begin position="231"/>
        <end position="253"/>
    </location>
</feature>
<accession>A0A1C7NUL9</accession>
<keyword evidence="2 6" id="KW-0813">Transport</keyword>
<dbReference type="EMBL" id="LGLV01000018">
    <property type="protein sequence ID" value="OBZ92679.1"/>
    <property type="molecule type" value="Genomic_DNA"/>
</dbReference>
<dbReference type="Proteomes" id="UP000093111">
    <property type="component" value="Unassembled WGS sequence"/>
</dbReference>
<evidence type="ECO:0000256" key="1">
    <source>
        <dbReference type="ARBA" id="ARBA00004141"/>
    </source>
</evidence>
<evidence type="ECO:0000313" key="7">
    <source>
        <dbReference type="EMBL" id="OBZ92679.1"/>
    </source>
</evidence>
<comment type="caution">
    <text evidence="7">The sequence shown here is derived from an EMBL/GenBank/DDBJ whole genome shotgun (WGS) entry which is preliminary data.</text>
</comment>
<reference evidence="7 8" key="1">
    <citation type="journal article" date="2016" name="Syst. Appl. Microbiol.">
        <title>Pararhizobium polonicum sp. nov. isolated from tumors on stone fruit rootstocks.</title>
        <authorList>
            <person name="Pulawska J."/>
            <person name="Kuzmanovic N."/>
            <person name="Willems A."/>
            <person name="Pothier J.F."/>
        </authorList>
    </citation>
    <scope>NUCLEOTIDE SEQUENCE [LARGE SCALE GENOMIC DNA]</scope>
    <source>
        <strain evidence="7 8">F5.1</strain>
    </source>
</reference>
<evidence type="ECO:0000256" key="5">
    <source>
        <dbReference type="ARBA" id="ARBA00023136"/>
    </source>
</evidence>
<keyword evidence="3 6" id="KW-0812">Transmembrane</keyword>
<dbReference type="InterPro" id="IPR001204">
    <property type="entry name" value="Phos_transporter"/>
</dbReference>
<feature type="transmembrane region" description="Helical" evidence="6">
    <location>
        <begin position="349"/>
        <end position="368"/>
    </location>
</feature>
<evidence type="ECO:0000256" key="2">
    <source>
        <dbReference type="ARBA" id="ARBA00022448"/>
    </source>
</evidence>
<feature type="transmembrane region" description="Helical" evidence="6">
    <location>
        <begin position="205"/>
        <end position="224"/>
    </location>
</feature>
<organism evidence="7 8">
    <name type="scientific">Pararhizobium polonicum</name>
    <dbReference type="NCBI Taxonomy" id="1612624"/>
    <lineage>
        <taxon>Bacteria</taxon>
        <taxon>Pseudomonadati</taxon>
        <taxon>Pseudomonadota</taxon>
        <taxon>Alphaproteobacteria</taxon>
        <taxon>Hyphomicrobiales</taxon>
        <taxon>Rhizobiaceae</taxon>
        <taxon>Rhizobium/Agrobacterium group</taxon>
        <taxon>Pararhizobium</taxon>
    </lineage>
</organism>
<keyword evidence="4 6" id="KW-1133">Transmembrane helix</keyword>
<keyword evidence="5 6" id="KW-0472">Membrane</keyword>
<evidence type="ECO:0000256" key="3">
    <source>
        <dbReference type="ARBA" id="ARBA00022692"/>
    </source>
</evidence>
<dbReference type="GO" id="GO:0005315">
    <property type="term" value="F:phosphate transmembrane transporter activity"/>
    <property type="evidence" value="ECO:0007669"/>
    <property type="project" value="InterPro"/>
</dbReference>
<keyword evidence="6" id="KW-0592">Phosphate transport</keyword>